<comment type="caution">
    <text evidence="2">The sequence shown here is derived from an EMBL/GenBank/DDBJ whole genome shotgun (WGS) entry which is preliminary data.</text>
</comment>
<keyword evidence="3" id="KW-1185">Reference proteome</keyword>
<keyword evidence="1" id="KW-0472">Membrane</keyword>
<evidence type="ECO:0000256" key="1">
    <source>
        <dbReference type="SAM" id="Phobius"/>
    </source>
</evidence>
<keyword evidence="1" id="KW-1133">Transmembrane helix</keyword>
<evidence type="ECO:0000313" key="3">
    <source>
        <dbReference type="Proteomes" id="UP000060487"/>
    </source>
</evidence>
<evidence type="ECO:0000313" key="2">
    <source>
        <dbReference type="EMBL" id="KWT92926.1"/>
    </source>
</evidence>
<feature type="transmembrane region" description="Helical" evidence="1">
    <location>
        <begin position="76"/>
        <end position="100"/>
    </location>
</feature>
<protein>
    <submittedName>
        <fullName evidence="2">Uncharacterized protein</fullName>
    </submittedName>
</protein>
<name>A0ABR5SIX2_9BACT</name>
<keyword evidence="1" id="KW-0812">Transmembrane</keyword>
<feature type="transmembrane region" description="Helical" evidence="1">
    <location>
        <begin position="49"/>
        <end position="69"/>
    </location>
</feature>
<feature type="transmembrane region" description="Helical" evidence="1">
    <location>
        <begin position="7"/>
        <end position="29"/>
    </location>
</feature>
<gene>
    <name evidence="2" type="ORF">ASN18_0361</name>
</gene>
<accession>A0ABR5SIX2</accession>
<dbReference type="PROSITE" id="PS51257">
    <property type="entry name" value="PROKAR_LIPOPROTEIN"/>
    <property type="match status" value="1"/>
</dbReference>
<dbReference type="Proteomes" id="UP000060487">
    <property type="component" value="Unassembled WGS sequence"/>
</dbReference>
<proteinExistence type="predicted"/>
<organism evidence="2 3">
    <name type="scientific">Candidatus Magnetominusculus xianensis</name>
    <dbReference type="NCBI Taxonomy" id="1748249"/>
    <lineage>
        <taxon>Bacteria</taxon>
        <taxon>Pseudomonadati</taxon>
        <taxon>Nitrospirota</taxon>
        <taxon>Nitrospiria</taxon>
        <taxon>Nitrospirales</taxon>
        <taxon>Nitrospiraceae</taxon>
        <taxon>Candidatus Magnetominusculus</taxon>
    </lineage>
</organism>
<reference evidence="2 3" key="1">
    <citation type="submission" date="2015-11" db="EMBL/GenBank/DDBJ databases">
        <authorList>
            <person name="Lin W."/>
        </authorList>
    </citation>
    <scope>NUCLEOTIDE SEQUENCE [LARGE SCALE GENOMIC DNA]</scope>
    <source>
        <strain evidence="2 3">HCH-1</strain>
    </source>
</reference>
<sequence>MKLKGLRYTTVAIIISYSLTACATLPPAGTPLTHEQRQEAQVSCIAQHTAAGAVIGGLGTLALDAILLGRTRGDRVAAGAIIGGSIGFALAWGRCLYLFADIRSYPVAGTTETMNRTGYMSSYGSYVRFASMTISPDYAAPGGKVRLNAVYYLMDSDMSRQVYVTELTTLYYYDEGKKNWVDLGTASENKTVELGTRRGEINFDIPKDAPEGYYRIMLKVTAMGKEDYITRDLAVRKG</sequence>
<dbReference type="RefSeq" id="WP_085050889.1">
    <property type="nucleotide sequence ID" value="NZ_LNQR01000018.1"/>
</dbReference>
<dbReference type="EMBL" id="LNQR01000018">
    <property type="protein sequence ID" value="KWT92926.1"/>
    <property type="molecule type" value="Genomic_DNA"/>
</dbReference>